<gene>
    <name evidence="2" type="ORF">H1R20_g15154</name>
</gene>
<sequence>MAASNTVLAAPPPTANILPHSQRSRLLKSSRKIEAMLGTTPLVLPVVDHPPQISPSHATPKLERSKSKASKGPQPVPQPVLLRSRSVALPSLMSPTSTHVKSSSMDTAGNSSGPATPISALFSPITKETNDNDAKEREMRRKKLAKITRTLGENIPPELVFGTTHQQESKFSTPKSTGKGHRPRAASTSSIIVIDTSPDHEEGELTPTATTSPEFDSVPFPSSRSAPQSAAQEIPADTPTASTFYQHNAKAQSHHALPASSTIHRSRSQRTIAGYYPVYHAGPFVSSSPAFDTLSEPSPHLSTHSLSASADEYGGSPLHRAASASDTVPSPRNAKSLDVQRTSTFNNFQDFDANQGQSPPEYVWGTRRQKGVRGHASEGEEDPDECGRKKEKEWSGEWNVKDMDDVVKKLRQLKGR</sequence>
<organism evidence="2 3">
    <name type="scientific">Candolleomyces eurysporus</name>
    <dbReference type="NCBI Taxonomy" id="2828524"/>
    <lineage>
        <taxon>Eukaryota</taxon>
        <taxon>Fungi</taxon>
        <taxon>Dikarya</taxon>
        <taxon>Basidiomycota</taxon>
        <taxon>Agaricomycotina</taxon>
        <taxon>Agaricomycetes</taxon>
        <taxon>Agaricomycetidae</taxon>
        <taxon>Agaricales</taxon>
        <taxon>Agaricineae</taxon>
        <taxon>Psathyrellaceae</taxon>
        <taxon>Candolleomyces</taxon>
    </lineage>
</organism>
<evidence type="ECO:0000313" key="2">
    <source>
        <dbReference type="EMBL" id="KAJ2921940.1"/>
    </source>
</evidence>
<evidence type="ECO:0000313" key="3">
    <source>
        <dbReference type="Proteomes" id="UP001140091"/>
    </source>
</evidence>
<keyword evidence="3" id="KW-1185">Reference proteome</keyword>
<feature type="compositionally biased region" description="Low complexity" evidence="1">
    <location>
        <begin position="221"/>
        <end position="232"/>
    </location>
</feature>
<feature type="region of interest" description="Disordered" evidence="1">
    <location>
        <begin position="45"/>
        <end position="120"/>
    </location>
</feature>
<feature type="compositionally biased region" description="Polar residues" evidence="1">
    <location>
        <begin position="93"/>
        <end position="114"/>
    </location>
</feature>
<dbReference type="EMBL" id="JANBPK010001532">
    <property type="protein sequence ID" value="KAJ2921940.1"/>
    <property type="molecule type" value="Genomic_DNA"/>
</dbReference>
<feature type="compositionally biased region" description="Polar residues" evidence="1">
    <location>
        <begin position="164"/>
        <end position="176"/>
    </location>
</feature>
<feature type="region of interest" description="Disordered" evidence="1">
    <location>
        <begin position="1"/>
        <end position="23"/>
    </location>
</feature>
<feature type="region of interest" description="Disordered" evidence="1">
    <location>
        <begin position="368"/>
        <end position="394"/>
    </location>
</feature>
<feature type="compositionally biased region" description="Basic and acidic residues" evidence="1">
    <location>
        <begin position="385"/>
        <end position="394"/>
    </location>
</feature>
<dbReference type="Proteomes" id="UP001140091">
    <property type="component" value="Unassembled WGS sequence"/>
</dbReference>
<protein>
    <submittedName>
        <fullName evidence="2">Uncharacterized protein</fullName>
    </submittedName>
</protein>
<reference evidence="2" key="1">
    <citation type="submission" date="2022-06" db="EMBL/GenBank/DDBJ databases">
        <title>Genome Sequence of Candolleomyces eurysporus.</title>
        <authorList>
            <person name="Buettner E."/>
        </authorList>
    </citation>
    <scope>NUCLEOTIDE SEQUENCE</scope>
    <source>
        <strain evidence="2">VTCC 930004</strain>
    </source>
</reference>
<dbReference type="AlphaFoldDB" id="A0A9W8IZT3"/>
<evidence type="ECO:0000256" key="1">
    <source>
        <dbReference type="SAM" id="MobiDB-lite"/>
    </source>
</evidence>
<accession>A0A9W8IZT3</accession>
<name>A0A9W8IZT3_9AGAR</name>
<feature type="region of interest" description="Disordered" evidence="1">
    <location>
        <begin position="164"/>
        <end position="236"/>
    </location>
</feature>
<comment type="caution">
    <text evidence="2">The sequence shown here is derived from an EMBL/GenBank/DDBJ whole genome shotgun (WGS) entry which is preliminary data.</text>
</comment>
<dbReference type="OrthoDB" id="3215907at2759"/>
<feature type="non-terminal residue" evidence="2">
    <location>
        <position position="416"/>
    </location>
</feature>
<proteinExistence type="predicted"/>
<feature type="region of interest" description="Disordered" evidence="1">
    <location>
        <begin position="291"/>
        <end position="334"/>
    </location>
</feature>